<proteinExistence type="predicted"/>
<dbReference type="Proteomes" id="UP000186165">
    <property type="component" value="Chromosome"/>
</dbReference>
<dbReference type="EMBL" id="CP016804">
    <property type="protein sequence ID" value="APE95369.1"/>
    <property type="molecule type" value="Genomic_DNA"/>
</dbReference>
<dbReference type="InterPro" id="IPR058775">
    <property type="entry name" value="DUF8054_M"/>
</dbReference>
<evidence type="ECO:0000259" key="2">
    <source>
        <dbReference type="Pfam" id="PF26236"/>
    </source>
</evidence>
<evidence type="ECO:0000259" key="4">
    <source>
        <dbReference type="Pfam" id="PF26238"/>
    </source>
</evidence>
<dbReference type="GeneID" id="30417434"/>
<dbReference type="Pfam" id="PF26238">
    <property type="entry name" value="DUF8054_M"/>
    <property type="match status" value="1"/>
</dbReference>
<evidence type="ECO:0000259" key="3">
    <source>
        <dbReference type="Pfam" id="PF26237"/>
    </source>
</evidence>
<keyword evidence="1" id="KW-0812">Transmembrane</keyword>
<keyword evidence="6" id="KW-1185">Reference proteome</keyword>
<dbReference type="Pfam" id="PF26237">
    <property type="entry name" value="DUF8054_C"/>
    <property type="match status" value="1"/>
</dbReference>
<keyword evidence="1" id="KW-1133">Transmembrane helix</keyword>
<evidence type="ECO:0000313" key="6">
    <source>
        <dbReference type="Proteomes" id="UP000186165"/>
    </source>
</evidence>
<name>A0A1J1ACR0_9EURY</name>
<dbReference type="RefSeq" id="WP_071932939.1">
    <property type="nucleotide sequence ID" value="NZ_CP016804.1"/>
</dbReference>
<dbReference type="InterPro" id="IPR058675">
    <property type="entry name" value="DUF8054_C"/>
</dbReference>
<dbReference type="KEGG" id="hhsr:HSR6_0916"/>
<keyword evidence="1" id="KW-0472">Membrane</keyword>
<sequence length="265" mass="28923">MALHSQYQNSQYTGANRCAKCTVFNLVATVLAAGLIATANLLVGAFVFVIGLASIYFRGYLIPGTPTLTKRYLPLNVLRWFGHEPTATDGRGPSIESVLLEAGVLHEGAQDLYIDPDFQQAWRTRVQERRGAADDQLLGQIGGLEAEQLDQANVESSEDGVAAAVSDVQIARWDSRGVFLADVAAAQELEQRYGSWETLSFDERTAVLGGLRLWLEWCPYCDGRVTLGQETVETCCDTIEVVVGACEDCNRRLFELRASGAQLAA</sequence>
<dbReference type="OrthoDB" id="292134at2157"/>
<protein>
    <submittedName>
        <fullName evidence="5">Uncharacterized protein</fullName>
    </submittedName>
</protein>
<dbReference type="Pfam" id="PF26236">
    <property type="entry name" value="DUF8054_N"/>
    <property type="match status" value="1"/>
</dbReference>
<organism evidence="5 6">
    <name type="scientific">Halodesulfurarchaeum formicicum</name>
    <dbReference type="NCBI Taxonomy" id="1873524"/>
    <lineage>
        <taxon>Archaea</taxon>
        <taxon>Methanobacteriati</taxon>
        <taxon>Methanobacteriota</taxon>
        <taxon>Stenosarchaea group</taxon>
        <taxon>Halobacteria</taxon>
        <taxon>Halobacteriales</taxon>
        <taxon>Halobacteriaceae</taxon>
        <taxon>Halodesulfurarchaeum</taxon>
    </lineage>
</organism>
<evidence type="ECO:0000313" key="5">
    <source>
        <dbReference type="EMBL" id="APE95369.1"/>
    </source>
</evidence>
<accession>A0A1J1ACR0</accession>
<feature type="transmembrane region" description="Helical" evidence="1">
    <location>
        <begin position="30"/>
        <end position="57"/>
    </location>
</feature>
<evidence type="ECO:0000256" key="1">
    <source>
        <dbReference type="SAM" id="Phobius"/>
    </source>
</evidence>
<reference evidence="6" key="1">
    <citation type="submission" date="2016-08" db="EMBL/GenBank/DDBJ databases">
        <title>Discovery of first anaerobic lithoheterotrophic haloarchae widely represented in hypersaline habitats.</title>
        <authorList>
            <person name="Sorokin D.Y."/>
            <person name="Kublanov I.V."/>
            <person name="Roman P."/>
            <person name="Sinninghe Damste J.S."/>
            <person name="Golyshin P.N."/>
            <person name="Rojo D."/>
            <person name="Ciordia S."/>
            <person name="Mena Md.C."/>
            <person name="Ferrer M."/>
            <person name="Smedile F."/>
            <person name="Messina E."/>
            <person name="La Cono V."/>
            <person name="Yakimov M.M."/>
        </authorList>
    </citation>
    <scope>NUCLEOTIDE SEQUENCE [LARGE SCALE GENOMIC DNA]</scope>
    <source>
        <strain evidence="6">HSR6</strain>
    </source>
</reference>
<gene>
    <name evidence="5" type="ORF">HSR6_0916</name>
</gene>
<dbReference type="InterPro" id="IPR058674">
    <property type="entry name" value="DUF8054_N"/>
</dbReference>
<feature type="domain" description="DUF8054" evidence="2">
    <location>
        <begin position="5"/>
        <end position="84"/>
    </location>
</feature>
<feature type="domain" description="DUF8054" evidence="3">
    <location>
        <begin position="216"/>
        <end position="255"/>
    </location>
</feature>
<dbReference type="AlphaFoldDB" id="A0A1J1ACR0"/>
<feature type="domain" description="DUF8054" evidence="4">
    <location>
        <begin position="95"/>
        <end position="213"/>
    </location>
</feature>